<sequence length="257" mass="28659">MRRIEFIGSALDQAGLRSSIKTCMYLRETSDYDFHPLIIGAIDLTNEDDRPEAGKLRRFPFPGMAKWRSDEVRERERKKRGKKKKKEKSSTKGEGARGTRMRKVDREVYTVRRDLINPPKLLSLLSLFCGRSNGYQIFAAPLANNASLDKPESLFTVAGYSFIAFFLGSTPNERNHRRSSAGLVKRRKPISKAITLKAMSLLPLAVRRGAGSGISAARILATANSDLSAVFPNGLHLLGENMSHLLRAISHLSRGFV</sequence>
<name>A0A151K0D5_9HYME</name>
<feature type="region of interest" description="Disordered" evidence="1">
    <location>
        <begin position="68"/>
        <end position="101"/>
    </location>
</feature>
<reference evidence="2 3" key="1">
    <citation type="submission" date="2016-03" db="EMBL/GenBank/DDBJ databases">
        <title>Trachymyrmex septentrionalis WGS genome.</title>
        <authorList>
            <person name="Nygaard S."/>
            <person name="Hu H."/>
            <person name="Boomsma J."/>
            <person name="Zhang G."/>
        </authorList>
    </citation>
    <scope>NUCLEOTIDE SEQUENCE [LARGE SCALE GENOMIC DNA]</scope>
    <source>
        <strain evidence="2">Tsep2-gDNA-1</strain>
        <tissue evidence="2">Whole body</tissue>
    </source>
</reference>
<gene>
    <name evidence="2" type="ORF">ALC56_03179</name>
</gene>
<evidence type="ECO:0000313" key="3">
    <source>
        <dbReference type="Proteomes" id="UP000078541"/>
    </source>
</evidence>
<dbReference type="Proteomes" id="UP000078541">
    <property type="component" value="Unassembled WGS sequence"/>
</dbReference>
<evidence type="ECO:0000256" key="1">
    <source>
        <dbReference type="SAM" id="MobiDB-lite"/>
    </source>
</evidence>
<feature type="compositionally biased region" description="Basic and acidic residues" evidence="1">
    <location>
        <begin position="88"/>
        <end position="101"/>
    </location>
</feature>
<proteinExistence type="predicted"/>
<accession>A0A151K0D5</accession>
<dbReference type="AlphaFoldDB" id="A0A151K0D5"/>
<feature type="compositionally biased region" description="Basic residues" evidence="1">
    <location>
        <begin position="76"/>
        <end position="87"/>
    </location>
</feature>
<dbReference type="EMBL" id="KQ981374">
    <property type="protein sequence ID" value="KYN42419.1"/>
    <property type="molecule type" value="Genomic_DNA"/>
</dbReference>
<protein>
    <submittedName>
        <fullName evidence="2">Uncharacterized protein</fullName>
    </submittedName>
</protein>
<keyword evidence="3" id="KW-1185">Reference proteome</keyword>
<organism evidence="2 3">
    <name type="scientific">Trachymyrmex septentrionalis</name>
    <dbReference type="NCBI Taxonomy" id="34720"/>
    <lineage>
        <taxon>Eukaryota</taxon>
        <taxon>Metazoa</taxon>
        <taxon>Ecdysozoa</taxon>
        <taxon>Arthropoda</taxon>
        <taxon>Hexapoda</taxon>
        <taxon>Insecta</taxon>
        <taxon>Pterygota</taxon>
        <taxon>Neoptera</taxon>
        <taxon>Endopterygota</taxon>
        <taxon>Hymenoptera</taxon>
        <taxon>Apocrita</taxon>
        <taxon>Aculeata</taxon>
        <taxon>Formicoidea</taxon>
        <taxon>Formicidae</taxon>
        <taxon>Myrmicinae</taxon>
        <taxon>Trachymyrmex</taxon>
    </lineage>
</organism>
<evidence type="ECO:0000313" key="2">
    <source>
        <dbReference type="EMBL" id="KYN42419.1"/>
    </source>
</evidence>